<evidence type="ECO:0008006" key="3">
    <source>
        <dbReference type="Google" id="ProtNLM"/>
    </source>
</evidence>
<proteinExistence type="predicted"/>
<protein>
    <recommendedName>
        <fullName evidence="3">SMODS and SLOG-associating 2TM effector domain-containing protein</fullName>
    </recommendedName>
</protein>
<keyword evidence="2" id="KW-1185">Reference proteome</keyword>
<dbReference type="EMBL" id="JAAAPO010000003">
    <property type="protein sequence ID" value="NBC36887.1"/>
    <property type="molecule type" value="Genomic_DNA"/>
</dbReference>
<organism evidence="1 2">
    <name type="scientific">Novosphingobium ovatum</name>
    <dbReference type="NCBI Taxonomy" id="1908523"/>
    <lineage>
        <taxon>Bacteria</taxon>
        <taxon>Pseudomonadati</taxon>
        <taxon>Pseudomonadota</taxon>
        <taxon>Alphaproteobacteria</taxon>
        <taxon>Sphingomonadales</taxon>
        <taxon>Sphingomonadaceae</taxon>
        <taxon>Novosphingobium</taxon>
    </lineage>
</organism>
<evidence type="ECO:0000313" key="2">
    <source>
        <dbReference type="Proteomes" id="UP000753724"/>
    </source>
</evidence>
<sequence length="202" mass="22758">MHIPHPITKALASTKGRILAGIAFVGAVINGIPLGNFGEFSLPKAALIFTAALTWIFAEISDQKIPSPADIELFKRICDSFDQSLLDFLKDHDFKSSFKSEETYPIGYIAHMHGPYDTFSDIIIQEHWNKIKIKAKALSILISYNANSTHRGDRLSIIPQDFDEWQVNKDVYEKIKTINEGCTDLYDSFTSFSLLCRSRLAL</sequence>
<dbReference type="Proteomes" id="UP000753724">
    <property type="component" value="Unassembled WGS sequence"/>
</dbReference>
<comment type="caution">
    <text evidence="1">The sequence shown here is derived from an EMBL/GenBank/DDBJ whole genome shotgun (WGS) entry which is preliminary data.</text>
</comment>
<dbReference type="RefSeq" id="WP_161718352.1">
    <property type="nucleotide sequence ID" value="NZ_JAAAPO010000003.1"/>
</dbReference>
<evidence type="ECO:0000313" key="1">
    <source>
        <dbReference type="EMBL" id="NBC36887.1"/>
    </source>
</evidence>
<accession>A0ABW9XEL6</accession>
<reference evidence="2" key="1">
    <citation type="submission" date="2020-01" db="EMBL/GenBank/DDBJ databases">
        <title>Sphingomonas sp. strain CSW-10.</title>
        <authorList>
            <person name="Chen W.-M."/>
        </authorList>
    </citation>
    <scope>NUCLEOTIDE SEQUENCE [LARGE SCALE GENOMIC DNA]</scope>
    <source>
        <strain evidence="2">FSY-8</strain>
    </source>
</reference>
<gene>
    <name evidence="1" type="ORF">GTZ99_09990</name>
</gene>
<name>A0ABW9XEL6_9SPHN</name>